<protein>
    <submittedName>
        <fullName evidence="3">Uncharacterized protein</fullName>
    </submittedName>
</protein>
<evidence type="ECO:0000256" key="2">
    <source>
        <dbReference type="SAM" id="Phobius"/>
    </source>
</evidence>
<keyword evidence="2" id="KW-0472">Membrane</keyword>
<name>A0A9R1VDZ8_LACSA</name>
<keyword evidence="2" id="KW-1133">Transmembrane helix</keyword>
<dbReference type="PANTHER" id="PTHR34132">
    <property type="entry name" value="EMB|CAB87627.1-RELATED"/>
    <property type="match status" value="1"/>
</dbReference>
<comment type="caution">
    <text evidence="3">The sequence shown here is derived from an EMBL/GenBank/DDBJ whole genome shotgun (WGS) entry which is preliminary data.</text>
</comment>
<feature type="compositionally biased region" description="Low complexity" evidence="1">
    <location>
        <begin position="28"/>
        <end position="59"/>
    </location>
</feature>
<proteinExistence type="predicted"/>
<evidence type="ECO:0000256" key="1">
    <source>
        <dbReference type="SAM" id="MobiDB-lite"/>
    </source>
</evidence>
<accession>A0A9R1VDZ8</accession>
<evidence type="ECO:0000313" key="3">
    <source>
        <dbReference type="EMBL" id="KAJ0202973.1"/>
    </source>
</evidence>
<feature type="region of interest" description="Disordered" evidence="1">
    <location>
        <begin position="27"/>
        <end position="59"/>
    </location>
</feature>
<sequence length="95" mass="10158">MCPLRIILIFLSATLAGFFVLRNIKSQSDTSSDTDAATAAADDSTSFCKSSPSASVGRSSSKIYGAFVNGFWTCVDMASGRYLWRNLVSASKQSD</sequence>
<keyword evidence="2" id="KW-0812">Transmembrane</keyword>
<dbReference type="Proteomes" id="UP000235145">
    <property type="component" value="Unassembled WGS sequence"/>
</dbReference>
<gene>
    <name evidence="3" type="ORF">LSAT_V11C500292790</name>
</gene>
<evidence type="ECO:0000313" key="4">
    <source>
        <dbReference type="Proteomes" id="UP000235145"/>
    </source>
</evidence>
<organism evidence="3 4">
    <name type="scientific">Lactuca sativa</name>
    <name type="common">Garden lettuce</name>
    <dbReference type="NCBI Taxonomy" id="4236"/>
    <lineage>
        <taxon>Eukaryota</taxon>
        <taxon>Viridiplantae</taxon>
        <taxon>Streptophyta</taxon>
        <taxon>Embryophyta</taxon>
        <taxon>Tracheophyta</taxon>
        <taxon>Spermatophyta</taxon>
        <taxon>Magnoliopsida</taxon>
        <taxon>eudicotyledons</taxon>
        <taxon>Gunneridae</taxon>
        <taxon>Pentapetalae</taxon>
        <taxon>asterids</taxon>
        <taxon>campanulids</taxon>
        <taxon>Asterales</taxon>
        <taxon>Asteraceae</taxon>
        <taxon>Cichorioideae</taxon>
        <taxon>Cichorieae</taxon>
        <taxon>Lactucinae</taxon>
        <taxon>Lactuca</taxon>
    </lineage>
</organism>
<reference evidence="3 4" key="1">
    <citation type="journal article" date="2017" name="Nat. Commun.">
        <title>Genome assembly with in vitro proximity ligation data and whole-genome triplication in lettuce.</title>
        <authorList>
            <person name="Reyes-Chin-Wo S."/>
            <person name="Wang Z."/>
            <person name="Yang X."/>
            <person name="Kozik A."/>
            <person name="Arikit S."/>
            <person name="Song C."/>
            <person name="Xia L."/>
            <person name="Froenicke L."/>
            <person name="Lavelle D.O."/>
            <person name="Truco M.J."/>
            <person name="Xia R."/>
            <person name="Zhu S."/>
            <person name="Xu C."/>
            <person name="Xu H."/>
            <person name="Xu X."/>
            <person name="Cox K."/>
            <person name="Korf I."/>
            <person name="Meyers B.C."/>
            <person name="Michelmore R.W."/>
        </authorList>
    </citation>
    <scope>NUCLEOTIDE SEQUENCE [LARGE SCALE GENOMIC DNA]</scope>
    <source>
        <strain evidence="4">cv. Salinas</strain>
        <tissue evidence="3">Seedlings</tissue>
    </source>
</reference>
<feature type="transmembrane region" description="Helical" evidence="2">
    <location>
        <begin position="6"/>
        <end position="24"/>
    </location>
</feature>
<dbReference type="EMBL" id="NBSK02000005">
    <property type="protein sequence ID" value="KAJ0202973.1"/>
    <property type="molecule type" value="Genomic_DNA"/>
</dbReference>
<keyword evidence="4" id="KW-1185">Reference proteome</keyword>
<dbReference type="OrthoDB" id="776916at2759"/>
<dbReference type="Gramene" id="rna-gnl|WGS:NBSK|LSAT_5X175200_mrna">
    <property type="protein sequence ID" value="cds-PLY76034.1"/>
    <property type="gene ID" value="gene-LSAT_5X175200"/>
</dbReference>
<dbReference type="AlphaFoldDB" id="A0A9R1VDZ8"/>
<dbReference type="PANTHER" id="PTHR34132:SF4">
    <property type="entry name" value="EXPRESSED PROTEIN"/>
    <property type="match status" value="1"/>
</dbReference>